<dbReference type="OrthoDB" id="9814110at2"/>
<comment type="subcellular location">
    <subcellularLocation>
        <location evidence="1">Cytoplasm</location>
    </subcellularLocation>
</comment>
<dbReference type="GO" id="GO:0005975">
    <property type="term" value="P:carbohydrate metabolic process"/>
    <property type="evidence" value="ECO:0007669"/>
    <property type="project" value="InterPro"/>
</dbReference>
<proteinExistence type="inferred from homology"/>
<keyword evidence="6" id="KW-0119">Carbohydrate metabolism</keyword>
<evidence type="ECO:0000313" key="9">
    <source>
        <dbReference type="EMBL" id="ACL10071.1"/>
    </source>
</evidence>
<dbReference type="InterPro" id="IPR006549">
    <property type="entry name" value="HAD-SF_hydro_IIIA"/>
</dbReference>
<reference evidence="9" key="1">
    <citation type="submission" date="2008-10" db="EMBL/GenBank/DDBJ databases">
        <title>Complete sequence of Desulfovibrio vulgaris str. 'Miyazaki F'.</title>
        <authorList>
            <person name="Lucas S."/>
            <person name="Copeland A."/>
            <person name="Lapidus A."/>
            <person name="Glavina del Rio T."/>
            <person name="Dalin E."/>
            <person name="Tice H."/>
            <person name="Bruce D."/>
            <person name="Goodwin L."/>
            <person name="Pitluck S."/>
            <person name="Sims D."/>
            <person name="Brettin T."/>
            <person name="Detter J.C."/>
            <person name="Han C."/>
            <person name="Larimer F."/>
            <person name="Land M."/>
            <person name="Hauser L."/>
            <person name="Kyrpides N."/>
            <person name="Mikhailova N."/>
            <person name="Hazen T.C."/>
            <person name="Richardson P."/>
        </authorList>
    </citation>
    <scope>NUCLEOTIDE SEQUENCE</scope>
    <source>
        <strain evidence="9">Miyazaki F</strain>
    </source>
</reference>
<dbReference type="NCBIfam" id="TIGR01662">
    <property type="entry name" value="HAD-SF-IIIA"/>
    <property type="match status" value="1"/>
</dbReference>
<dbReference type="Gene3D" id="3.40.50.1000">
    <property type="entry name" value="HAD superfamily/HAD-like"/>
    <property type="match status" value="1"/>
</dbReference>
<dbReference type="EMBL" id="CP001197">
    <property type="protein sequence ID" value="ACL10071.1"/>
    <property type="molecule type" value="Genomic_DNA"/>
</dbReference>
<accession>B8DNC9</accession>
<dbReference type="eggNOG" id="COG0241">
    <property type="taxonomic scope" value="Bacteria"/>
</dbReference>
<dbReference type="KEGG" id="dvm:DvMF_3135"/>
<dbReference type="InterPro" id="IPR006543">
    <property type="entry name" value="Histidinol-phos"/>
</dbReference>
<evidence type="ECO:0000256" key="8">
    <source>
        <dbReference type="SAM" id="MobiDB-lite"/>
    </source>
</evidence>
<name>B8DNC9_NITV9</name>
<evidence type="ECO:0000256" key="1">
    <source>
        <dbReference type="ARBA" id="ARBA00004496"/>
    </source>
</evidence>
<dbReference type="GO" id="GO:0016791">
    <property type="term" value="F:phosphatase activity"/>
    <property type="evidence" value="ECO:0007669"/>
    <property type="project" value="InterPro"/>
</dbReference>
<evidence type="ECO:0000256" key="6">
    <source>
        <dbReference type="ARBA" id="ARBA00023277"/>
    </source>
</evidence>
<feature type="region of interest" description="Disordered" evidence="8">
    <location>
        <begin position="212"/>
        <end position="233"/>
    </location>
</feature>
<keyword evidence="4" id="KW-0479">Metal-binding</keyword>
<keyword evidence="5" id="KW-0378">Hydrolase</keyword>
<sequence length="233" mass="23782">MNRASTTTRAIPGAVLLDRDGTVIEDRNYLSDPSGVTLLPGAARGLAALAAAGARLFLVTNQSGIGRGYFTEADLHACNARLGELLGEHGVALADTAFCPHGPDDRCACRKPAPGMWLALRDRHGLCAAATAMVGDKREDVAFGRDAGLGRVVLVLTGKGQAAAQALGVPVPEGDAAVRESAPAELAARPDWPHAVARDLAAAAEWLLGGTAAVSGASPSGPSFTDLSRSEPS</sequence>
<dbReference type="STRING" id="883.DvMF_3135"/>
<evidence type="ECO:0000256" key="2">
    <source>
        <dbReference type="ARBA" id="ARBA00005628"/>
    </source>
</evidence>
<protein>
    <recommendedName>
        <fullName evidence="7">D,D-heptose 1,7-bisphosphate phosphatase</fullName>
    </recommendedName>
</protein>
<evidence type="ECO:0000256" key="7">
    <source>
        <dbReference type="ARBA" id="ARBA00031828"/>
    </source>
</evidence>
<dbReference type="InterPro" id="IPR023214">
    <property type="entry name" value="HAD_sf"/>
</dbReference>
<dbReference type="Pfam" id="PF13242">
    <property type="entry name" value="Hydrolase_like"/>
    <property type="match status" value="1"/>
</dbReference>
<comment type="similarity">
    <text evidence="2">Belongs to the GmhB family.</text>
</comment>
<evidence type="ECO:0000256" key="3">
    <source>
        <dbReference type="ARBA" id="ARBA00022490"/>
    </source>
</evidence>
<dbReference type="GO" id="GO:0005737">
    <property type="term" value="C:cytoplasm"/>
    <property type="evidence" value="ECO:0007669"/>
    <property type="project" value="UniProtKB-SubCell"/>
</dbReference>
<dbReference type="SUPFAM" id="SSF56784">
    <property type="entry name" value="HAD-like"/>
    <property type="match status" value="1"/>
</dbReference>
<dbReference type="HOGENOM" id="CLU_085077_2_1_7"/>
<dbReference type="NCBIfam" id="TIGR01656">
    <property type="entry name" value="Histidinol-ppas"/>
    <property type="match status" value="1"/>
</dbReference>
<dbReference type="AlphaFoldDB" id="B8DNC9"/>
<gene>
    <name evidence="9" type="ordered locus">DvMF_3135</name>
</gene>
<evidence type="ECO:0000256" key="4">
    <source>
        <dbReference type="ARBA" id="ARBA00022723"/>
    </source>
</evidence>
<dbReference type="InterPro" id="IPR036412">
    <property type="entry name" value="HAD-like_sf"/>
</dbReference>
<dbReference type="PANTHER" id="PTHR42891">
    <property type="entry name" value="D-GLYCERO-BETA-D-MANNO-HEPTOSE-1,7-BISPHOSPHATE 7-PHOSPHATASE"/>
    <property type="match status" value="1"/>
</dbReference>
<feature type="compositionally biased region" description="Low complexity" evidence="8">
    <location>
        <begin position="212"/>
        <end position="223"/>
    </location>
</feature>
<dbReference type="InterPro" id="IPR004446">
    <property type="entry name" value="Heptose_bisP_phosphatase"/>
</dbReference>
<evidence type="ECO:0000256" key="5">
    <source>
        <dbReference type="ARBA" id="ARBA00022801"/>
    </source>
</evidence>
<organism evidence="9">
    <name type="scientific">Nitratidesulfovibrio vulgaris (strain DSM 19637 / Miyazaki F)</name>
    <name type="common">Desulfovibrio vulgaris</name>
    <dbReference type="NCBI Taxonomy" id="883"/>
    <lineage>
        <taxon>Bacteria</taxon>
        <taxon>Pseudomonadati</taxon>
        <taxon>Thermodesulfobacteriota</taxon>
        <taxon>Desulfovibrionia</taxon>
        <taxon>Desulfovibrionales</taxon>
        <taxon>Desulfovibrionaceae</taxon>
        <taxon>Nitratidesulfovibrio</taxon>
    </lineage>
</organism>
<keyword evidence="3" id="KW-0963">Cytoplasm</keyword>
<dbReference type="PANTHER" id="PTHR42891:SF1">
    <property type="entry name" value="D-GLYCERO-BETA-D-MANNO-HEPTOSE-1,7-BISPHOSPHATE 7-PHOSPHATASE"/>
    <property type="match status" value="1"/>
</dbReference>
<dbReference type="GO" id="GO:0046872">
    <property type="term" value="F:metal ion binding"/>
    <property type="evidence" value="ECO:0007669"/>
    <property type="project" value="UniProtKB-KW"/>
</dbReference>